<dbReference type="EMBL" id="CM051396">
    <property type="protein sequence ID" value="KAJ4722242.1"/>
    <property type="molecule type" value="Genomic_DNA"/>
</dbReference>
<accession>A0ACC1YEM2</accession>
<reference evidence="1 2" key="1">
    <citation type="journal article" date="2023" name="Science">
        <title>Complex scaffold remodeling in plant triterpene biosynthesis.</title>
        <authorList>
            <person name="De La Pena R."/>
            <person name="Hodgson H."/>
            <person name="Liu J.C."/>
            <person name="Stephenson M.J."/>
            <person name="Martin A.C."/>
            <person name="Owen C."/>
            <person name="Harkess A."/>
            <person name="Leebens-Mack J."/>
            <person name="Jimenez L.E."/>
            <person name="Osbourn A."/>
            <person name="Sattely E.S."/>
        </authorList>
    </citation>
    <scope>NUCLEOTIDE SEQUENCE [LARGE SCALE GENOMIC DNA]</scope>
    <source>
        <strain evidence="2">cv. JPN11</strain>
        <tissue evidence="1">Leaf</tissue>
    </source>
</reference>
<gene>
    <name evidence="1" type="ORF">OWV82_005776</name>
</gene>
<protein>
    <submittedName>
        <fullName evidence="1">CASP-like protein</fullName>
    </submittedName>
</protein>
<name>A0ACC1YEM2_MELAZ</name>
<organism evidence="1 2">
    <name type="scientific">Melia azedarach</name>
    <name type="common">Chinaberry tree</name>
    <dbReference type="NCBI Taxonomy" id="155640"/>
    <lineage>
        <taxon>Eukaryota</taxon>
        <taxon>Viridiplantae</taxon>
        <taxon>Streptophyta</taxon>
        <taxon>Embryophyta</taxon>
        <taxon>Tracheophyta</taxon>
        <taxon>Spermatophyta</taxon>
        <taxon>Magnoliopsida</taxon>
        <taxon>eudicotyledons</taxon>
        <taxon>Gunneridae</taxon>
        <taxon>Pentapetalae</taxon>
        <taxon>rosids</taxon>
        <taxon>malvids</taxon>
        <taxon>Sapindales</taxon>
        <taxon>Meliaceae</taxon>
        <taxon>Melia</taxon>
    </lineage>
</organism>
<sequence>MAHSDKPAATSPYELPPTPSRVNYSPIDATLRFLLFSASVVSVVLMVTSKQSQLVPVPGLPFAVTIPAKFNHSPAFIYFIAALSVAGLYSIITILASLSSISKAASSKTSLLLFAFGDVVMLGIVASATGASGAVGYIGLKGNDHSGWAKICDVYGKFCRHIGSATGVGLFAAVVLVFLSMLSTYSLYKRIRD</sequence>
<dbReference type="Proteomes" id="UP001164539">
    <property type="component" value="Chromosome 3"/>
</dbReference>
<comment type="caution">
    <text evidence="1">The sequence shown here is derived from an EMBL/GenBank/DDBJ whole genome shotgun (WGS) entry which is preliminary data.</text>
</comment>
<keyword evidence="2" id="KW-1185">Reference proteome</keyword>
<evidence type="ECO:0000313" key="2">
    <source>
        <dbReference type="Proteomes" id="UP001164539"/>
    </source>
</evidence>
<evidence type="ECO:0000313" key="1">
    <source>
        <dbReference type="EMBL" id="KAJ4722242.1"/>
    </source>
</evidence>
<proteinExistence type="predicted"/>